<evidence type="ECO:0000256" key="27">
    <source>
        <dbReference type="ARBA" id="ARBA00023242"/>
    </source>
</evidence>
<evidence type="ECO:0000256" key="23">
    <source>
        <dbReference type="ARBA" id="ARBA00023128"/>
    </source>
</evidence>
<protein>
    <recommendedName>
        <fullName evidence="8">Protein AMBP</fullName>
    </recommendedName>
</protein>
<comment type="similarity">
    <text evidence="7">In the N-terminal section; belongs to the calycin superfamily. Lipocalin family.</text>
</comment>
<dbReference type="Proteomes" id="UP000018468">
    <property type="component" value="Linkage group LG21"/>
</dbReference>
<comment type="subunit">
    <text evidence="29">Monomer. Also occurs as a complex with tryptase in mast cells.</text>
</comment>
<evidence type="ECO:0000256" key="4">
    <source>
        <dbReference type="ARBA" id="ARBA00004514"/>
    </source>
</evidence>
<dbReference type="GO" id="GO:0016491">
    <property type="term" value="F:oxidoreductase activity"/>
    <property type="evidence" value="ECO:0007669"/>
    <property type="project" value="UniProtKB-KW"/>
</dbReference>
<dbReference type="EMBL" id="AHAT01021628">
    <property type="status" value="NOT_ANNOTATED_CDS"/>
    <property type="molecule type" value="Genomic_DNA"/>
</dbReference>
<evidence type="ECO:0000256" key="31">
    <source>
        <dbReference type="ARBA" id="ARBA00047015"/>
    </source>
</evidence>
<dbReference type="PRINTS" id="PR00759">
    <property type="entry name" value="BASICPTASE"/>
</dbReference>
<dbReference type="SMART" id="SM00131">
    <property type="entry name" value="KU"/>
    <property type="match status" value="2"/>
</dbReference>
<reference evidence="35" key="1">
    <citation type="submission" date="2011-12" db="EMBL/GenBank/DDBJ databases">
        <title>The Draft Genome of Lepisosteus oculatus.</title>
        <authorList>
            <consortium name="The Broad Institute Genome Assembly &amp; Analysis Group"/>
            <consortium name="Computational R&amp;D Group"/>
            <consortium name="and Sequencing Platform"/>
            <person name="Di Palma F."/>
            <person name="Alfoldi J."/>
            <person name="Johnson J."/>
            <person name="Berlin A."/>
            <person name="Gnerre S."/>
            <person name="Jaffe D."/>
            <person name="MacCallum I."/>
            <person name="Young S."/>
            <person name="Walker B.J."/>
            <person name="Lander E.S."/>
            <person name="Lindblad-Toh K."/>
        </authorList>
    </citation>
    <scope>NUCLEOTIDE SEQUENCE [LARGE SCALE GENOMIC DNA]</scope>
</reference>
<evidence type="ECO:0000256" key="7">
    <source>
        <dbReference type="ARBA" id="ARBA00008238"/>
    </source>
</evidence>
<dbReference type="CDD" id="cd22597">
    <property type="entry name" value="Kunitz_bikunin_2-like"/>
    <property type="match status" value="1"/>
</dbReference>
<keyword evidence="21" id="KW-0157">Chromophore</keyword>
<name>W5M2V3_LEPOC</name>
<sequence>KMRIPLCALLAAFLPLALGVPLPDAPPAVEIQENFDLDKFMGKWYDIALGSTCPWVQKHKDKMSMGTLNLQPSEDSTEIDMTMTFTRHGTCKQIVGVYKKTETPGHMTYHNNKWATDVDSYIVRTNYAEYALTLMIKSRPGYNSTRTVRLYGRTQELRPSLIDDFTQYAKTHGIDDDSIIILPKKDECVPGETEGTPQITRARRDTVLDAGDEGSGTGELAQFWDSESCKLAPDAGPCLGYMTRFHYNSSLMACQSFGYGGCLGNGNNFVTEKECLQSCRTEAACRLPMDPGPCFASVQLWAFDSDSGKCVPFKYGGCQGNGNKFYTQKECEEYCGATKDGKRDGRRCP</sequence>
<evidence type="ECO:0000256" key="22">
    <source>
        <dbReference type="ARBA" id="ARBA00023002"/>
    </source>
</evidence>
<dbReference type="STRING" id="7918.ENSLOCP00000002711"/>
<evidence type="ECO:0000256" key="1">
    <source>
        <dbReference type="ARBA" id="ARBA00004202"/>
    </source>
</evidence>
<feature type="domain" description="BPTI/Kunitz inhibitor" evidence="33">
    <location>
        <begin position="229"/>
        <end position="279"/>
    </location>
</feature>
<keyword evidence="22" id="KW-0560">Oxidoreductase</keyword>
<keyword evidence="25" id="KW-1015">Disulfide bond</keyword>
<evidence type="ECO:0000256" key="13">
    <source>
        <dbReference type="ARBA" id="ARBA00022685"/>
    </source>
</evidence>
<keyword evidence="14" id="KW-0646">Protease inhibitor</keyword>
<dbReference type="InterPro" id="IPR029856">
    <property type="entry name" value="AMBP"/>
</dbReference>
<evidence type="ECO:0000256" key="12">
    <source>
        <dbReference type="ARBA" id="ARBA00022530"/>
    </source>
</evidence>
<dbReference type="CDD" id="cd22596">
    <property type="entry name" value="Kunitz_bikunin_1-like"/>
    <property type="match status" value="1"/>
</dbReference>
<dbReference type="AlphaFoldDB" id="W5M2V3"/>
<evidence type="ECO:0000256" key="30">
    <source>
        <dbReference type="ARBA" id="ARBA00046983"/>
    </source>
</evidence>
<reference evidence="34" key="3">
    <citation type="submission" date="2025-09" db="UniProtKB">
        <authorList>
            <consortium name="Ensembl"/>
        </authorList>
    </citation>
    <scope>IDENTIFICATION</scope>
</reference>
<keyword evidence="35" id="KW-1185">Reference proteome</keyword>
<evidence type="ECO:0000313" key="35">
    <source>
        <dbReference type="Proteomes" id="UP000018468"/>
    </source>
</evidence>
<feature type="chain" id="PRO_5004867529" description="Protein AMBP" evidence="32">
    <location>
        <begin position="20"/>
        <end position="349"/>
    </location>
</feature>
<dbReference type="Gene3D" id="4.10.410.10">
    <property type="entry name" value="Pancreatic trypsin inhibitor Kunitz domain"/>
    <property type="match status" value="2"/>
</dbReference>
<dbReference type="InParanoid" id="W5M2V3"/>
<dbReference type="GO" id="GO:0005743">
    <property type="term" value="C:mitochondrial inner membrane"/>
    <property type="evidence" value="ECO:0007669"/>
    <property type="project" value="UniProtKB-SubCell"/>
</dbReference>
<dbReference type="GO" id="GO:0009986">
    <property type="term" value="C:cell surface"/>
    <property type="evidence" value="ECO:0000318"/>
    <property type="project" value="GO_Central"/>
</dbReference>
<dbReference type="InterPro" id="IPR020901">
    <property type="entry name" value="Prtase_inh_Kunz-CS"/>
</dbReference>
<keyword evidence="9" id="KW-1003">Cell membrane</keyword>
<dbReference type="PANTHER" id="PTHR46676:SF1">
    <property type="entry name" value="PROTEIN AMBP"/>
    <property type="match status" value="1"/>
</dbReference>
<evidence type="ECO:0000256" key="24">
    <source>
        <dbReference type="ARBA" id="ARBA00023136"/>
    </source>
</evidence>
<accession>W5M2V3</accession>
<keyword evidence="12" id="KW-0272">Extracellular matrix</keyword>
<keyword evidence="17" id="KW-0999">Mitochondrion inner membrane</keyword>
<evidence type="ECO:0000256" key="3">
    <source>
        <dbReference type="ARBA" id="ARBA00004498"/>
    </source>
</evidence>
<keyword evidence="20" id="KW-0654">Proteoglycan</keyword>
<evidence type="ECO:0000256" key="10">
    <source>
        <dbReference type="ARBA" id="ARBA00022490"/>
    </source>
</evidence>
<comment type="function">
    <text evidence="28">Kunitz-type serine protease inhibitor. Has high catalytic efficiency for F10/blood coagulation factor Xa and may act as an anticoagulant by inhibiting prothrombin activation. Inhibits trypsin and mast cell CMA1/chymase and tryptase proteases.</text>
</comment>
<evidence type="ECO:0000313" key="34">
    <source>
        <dbReference type="Ensembl" id="ENSLOCP00000002711.1"/>
    </source>
</evidence>
<keyword evidence="16" id="KW-0677">Repeat</keyword>
<evidence type="ECO:0000256" key="11">
    <source>
        <dbReference type="ARBA" id="ARBA00022525"/>
    </source>
</evidence>
<dbReference type="GO" id="GO:0031965">
    <property type="term" value="C:nuclear membrane"/>
    <property type="evidence" value="ECO:0007669"/>
    <property type="project" value="UniProtKB-SubCell"/>
</dbReference>
<dbReference type="FunFam" id="2.40.128.20:FF:000007">
    <property type="entry name" value="Alpha-1-microglobulin/bikunin precursor"/>
    <property type="match status" value="1"/>
</dbReference>
<evidence type="ECO:0000256" key="5">
    <source>
        <dbReference type="ARBA" id="ARBA00004617"/>
    </source>
</evidence>
<dbReference type="HOGENOM" id="CLU_067584_0_0_1"/>
<dbReference type="FunFam" id="4.10.410.10:FF:000010">
    <property type="entry name" value="Alpha1-microglobulin/bikunin (AMBP)"/>
    <property type="match status" value="1"/>
</dbReference>
<evidence type="ECO:0000256" key="29">
    <source>
        <dbReference type="ARBA" id="ARBA00029474"/>
    </source>
</evidence>
<evidence type="ECO:0000256" key="8">
    <source>
        <dbReference type="ARBA" id="ARBA00018905"/>
    </source>
</evidence>
<feature type="domain" description="BPTI/Kunitz inhibitor" evidence="33">
    <location>
        <begin position="285"/>
        <end position="335"/>
    </location>
</feature>
<keyword evidence="26" id="KW-0325">Glycoprotein</keyword>
<evidence type="ECO:0000259" key="33">
    <source>
        <dbReference type="PROSITE" id="PS50279"/>
    </source>
</evidence>
<dbReference type="PRINTS" id="PR01215">
    <property type="entry name" value="A1MCGLOBULIN"/>
</dbReference>
<evidence type="ECO:0000256" key="6">
    <source>
        <dbReference type="ARBA" id="ARBA00004637"/>
    </source>
</evidence>
<dbReference type="Pfam" id="PF00061">
    <property type="entry name" value="Lipocalin"/>
    <property type="match status" value="1"/>
</dbReference>
<dbReference type="InterPro" id="IPR002223">
    <property type="entry name" value="Kunitz_BPTI"/>
</dbReference>
<evidence type="ECO:0000256" key="21">
    <source>
        <dbReference type="ARBA" id="ARBA00022991"/>
    </source>
</evidence>
<dbReference type="GO" id="GO:0004867">
    <property type="term" value="F:serine-type endopeptidase inhibitor activity"/>
    <property type="evidence" value="ECO:0000318"/>
    <property type="project" value="GO_Central"/>
</dbReference>
<keyword evidence="19" id="KW-0722">Serine protease inhibitor</keyword>
<comment type="subunit">
    <text evidence="30">I-alpha-I plasma protease inhibitors are assembled from one or two heavy chains (HC) and one light chain, bikunin. Inter-alpha-inhibitor (I-alpha-I) is composed of ITIH1/HC1, ITIH2/HC2 and bikunin, and pre-alpha-inhibitor (P-alpha-I) of ITIH3/HC3 and bikunin. Interacts with TNFAIP6 (via Link domain).</text>
</comment>
<keyword evidence="10" id="KW-0963">Cytoplasm</keyword>
<keyword evidence="24" id="KW-0472">Membrane</keyword>
<evidence type="ECO:0000256" key="19">
    <source>
        <dbReference type="ARBA" id="ARBA00022900"/>
    </source>
</evidence>
<reference evidence="34" key="2">
    <citation type="submission" date="2025-08" db="UniProtKB">
        <authorList>
            <consortium name="Ensembl"/>
        </authorList>
    </citation>
    <scope>IDENTIFICATION</scope>
</reference>
<dbReference type="eggNOG" id="KOG4295">
    <property type="taxonomic scope" value="Eukaryota"/>
</dbReference>
<evidence type="ECO:0000256" key="18">
    <source>
        <dbReference type="ARBA" id="ARBA00022824"/>
    </source>
</evidence>
<comment type="subunit">
    <text evidence="31">Monomer. Homodimer. In plasma, it occurs as a monomer or dimer and in covalently-linked complexes with immunoglobulin A (IgA), ALB/albumin and F2/prothrombin. Chromophore-bound alpha-1-microglobulin interacts with the constant region of immunoglobulin A. Chromophore-bound alpha-1-microglobulin interacts with ALB with molar ratio 2:1 and 1:1; this interaction does not prevent fatty acid binding to ALB. Interacts with F2/prothrombin (via N-terminus) with molar ratio 2:1 and 1:1; this interaction does not prevent the activation of prothrombin to thrombin. Interacts with NDUFAB1, a subunit of mitochondrial complex I. Interacts with FN1.</text>
</comment>
<keyword evidence="15 32" id="KW-0732">Signal</keyword>
<evidence type="ECO:0000256" key="25">
    <source>
        <dbReference type="ARBA" id="ARBA00023157"/>
    </source>
</evidence>
<dbReference type="Pfam" id="PF00014">
    <property type="entry name" value="Kunitz_BPTI"/>
    <property type="match status" value="2"/>
</dbReference>
<evidence type="ECO:0000256" key="16">
    <source>
        <dbReference type="ARBA" id="ARBA00022737"/>
    </source>
</evidence>
<dbReference type="Bgee" id="ENSLOCG00000002312">
    <property type="expression patterns" value="Expressed in liver and 11 other cell types or tissues"/>
</dbReference>
<comment type="subcellular location">
    <subcellularLocation>
        <location evidence="1">Cell membrane</location>
        <topology evidence="1">Peripheral membrane protein</topology>
    </subcellularLocation>
    <subcellularLocation>
        <location evidence="4">Cytoplasm</location>
        <location evidence="4">Cytosol</location>
    </subcellularLocation>
    <subcellularLocation>
        <location evidence="2">Endoplasmic reticulum</location>
    </subcellularLocation>
    <subcellularLocation>
        <location evidence="6">Mitochondrion inner membrane</location>
        <topology evidence="6">Peripheral membrane protein</topology>
    </subcellularLocation>
    <subcellularLocation>
        <location evidence="5">Nucleus membrane</location>
        <topology evidence="5">Peripheral membrane protein</topology>
    </subcellularLocation>
    <subcellularLocation>
        <location evidence="3">Secreted</location>
        <location evidence="3">Extracellular space</location>
        <location evidence="3">Extracellular matrix</location>
    </subcellularLocation>
</comment>
<dbReference type="GeneTree" id="ENSGT00940000160109"/>
<dbReference type="GO" id="GO:0005783">
    <property type="term" value="C:endoplasmic reticulum"/>
    <property type="evidence" value="ECO:0007669"/>
    <property type="project" value="UniProtKB-SubCell"/>
</dbReference>
<keyword evidence="13" id="KW-0165">Cleavage on pair of basic residues</keyword>
<evidence type="ECO:0000256" key="2">
    <source>
        <dbReference type="ARBA" id="ARBA00004240"/>
    </source>
</evidence>
<dbReference type="InterPro" id="IPR002968">
    <property type="entry name" value="A1-microglobln"/>
</dbReference>
<keyword evidence="18" id="KW-0256">Endoplasmic reticulum</keyword>
<dbReference type="PROSITE" id="PS00280">
    <property type="entry name" value="BPTI_KUNITZ_1"/>
    <property type="match status" value="1"/>
</dbReference>
<evidence type="ECO:0000256" key="15">
    <source>
        <dbReference type="ARBA" id="ARBA00022729"/>
    </source>
</evidence>
<evidence type="ECO:0000256" key="14">
    <source>
        <dbReference type="ARBA" id="ARBA00022690"/>
    </source>
</evidence>
<evidence type="ECO:0000256" key="28">
    <source>
        <dbReference type="ARBA" id="ARBA00029383"/>
    </source>
</evidence>
<dbReference type="InterPro" id="IPR000566">
    <property type="entry name" value="Lipocln_cytosolic_FA-bd_dom"/>
</dbReference>
<dbReference type="InterPro" id="IPR012674">
    <property type="entry name" value="Calycin"/>
</dbReference>
<dbReference type="PANTHER" id="PTHR46676">
    <property type="entry name" value="PROTEIN AMBP"/>
    <property type="match status" value="1"/>
</dbReference>
<evidence type="ECO:0000256" key="32">
    <source>
        <dbReference type="SAM" id="SignalP"/>
    </source>
</evidence>
<dbReference type="PROSITE" id="PS50279">
    <property type="entry name" value="BPTI_KUNITZ_2"/>
    <property type="match status" value="2"/>
</dbReference>
<dbReference type="InterPro" id="IPR036880">
    <property type="entry name" value="Kunitz_BPTI_sf"/>
</dbReference>
<dbReference type="OMA" id="CPWLKRI"/>
<dbReference type="GO" id="GO:0005886">
    <property type="term" value="C:plasma membrane"/>
    <property type="evidence" value="ECO:0000318"/>
    <property type="project" value="GO_Central"/>
</dbReference>
<keyword evidence="27" id="KW-0539">Nucleus</keyword>
<dbReference type="PRINTS" id="PR00179">
    <property type="entry name" value="LIPOCALIN"/>
</dbReference>
<dbReference type="SUPFAM" id="SSF50814">
    <property type="entry name" value="Lipocalins"/>
    <property type="match status" value="1"/>
</dbReference>
<evidence type="ECO:0000256" key="17">
    <source>
        <dbReference type="ARBA" id="ARBA00022792"/>
    </source>
</evidence>
<dbReference type="Ensembl" id="ENSLOCT00000002717.1">
    <property type="protein sequence ID" value="ENSLOCP00000002711.1"/>
    <property type="gene ID" value="ENSLOCG00000002312.1"/>
</dbReference>
<dbReference type="GO" id="GO:0005576">
    <property type="term" value="C:extracellular region"/>
    <property type="evidence" value="ECO:0007669"/>
    <property type="project" value="UniProtKB-ARBA"/>
</dbReference>
<dbReference type="GO" id="GO:0005829">
    <property type="term" value="C:cytosol"/>
    <property type="evidence" value="ECO:0007669"/>
    <property type="project" value="UniProtKB-SubCell"/>
</dbReference>
<evidence type="ECO:0000256" key="9">
    <source>
        <dbReference type="ARBA" id="ARBA00022475"/>
    </source>
</evidence>
<evidence type="ECO:0000256" key="20">
    <source>
        <dbReference type="ARBA" id="ARBA00022974"/>
    </source>
</evidence>
<keyword evidence="23" id="KW-0496">Mitochondrion</keyword>
<proteinExistence type="inferred from homology"/>
<dbReference type="EMBL" id="AHAT01021629">
    <property type="status" value="NOT_ANNOTATED_CDS"/>
    <property type="molecule type" value="Genomic_DNA"/>
</dbReference>
<dbReference type="Gene3D" id="2.40.128.20">
    <property type="match status" value="1"/>
</dbReference>
<evidence type="ECO:0000256" key="26">
    <source>
        <dbReference type="ARBA" id="ARBA00023180"/>
    </source>
</evidence>
<dbReference type="SUPFAM" id="SSF57362">
    <property type="entry name" value="BPTI-like"/>
    <property type="match status" value="2"/>
</dbReference>
<feature type="signal peptide" evidence="32">
    <location>
        <begin position="1"/>
        <end position="19"/>
    </location>
</feature>
<keyword evidence="11" id="KW-0964">Secreted</keyword>
<organism evidence="34 35">
    <name type="scientific">Lepisosteus oculatus</name>
    <name type="common">Spotted gar</name>
    <dbReference type="NCBI Taxonomy" id="7918"/>
    <lineage>
        <taxon>Eukaryota</taxon>
        <taxon>Metazoa</taxon>
        <taxon>Chordata</taxon>
        <taxon>Craniata</taxon>
        <taxon>Vertebrata</taxon>
        <taxon>Euteleostomi</taxon>
        <taxon>Actinopterygii</taxon>
        <taxon>Neopterygii</taxon>
        <taxon>Holostei</taxon>
        <taxon>Semionotiformes</taxon>
        <taxon>Lepisosteidae</taxon>
        <taxon>Lepisosteus</taxon>
    </lineage>
</organism>